<name>A0ABX9FDX4_9BURK</name>
<dbReference type="RefSeq" id="WP_112237347.1">
    <property type="nucleotide sequence ID" value="NZ_QMCH01000002.1"/>
</dbReference>
<sequence length="310" mass="36063">MTDISVIIPINDTRQLSGLFFTQWYEQTVKMNRFELIVITSNEEQFKFINHLYKKTLHLKPDDLALHFLNEDIQQSRAKAMNLGIKKSISSLLYFFGDDNIPTKKTIMQHLLFHKDNPSAINVGIGLAFIPDKFKNEFINWLEASGSLFGIPFKQDEIKIPPNFFYMANTSIKKEFVIQAGLFDEDFKYHCWDDWELGLRLSKLGMTSAVVMESHAIHNHDVNISGRYQSMQQAGESCKIYENKFPCEPRPWSNLTTKSPQWKIIKVQLYLLLSKITLSTKVKHLYFKEKMDLAFLLGYLTPIKTLDSPY</sequence>
<organism evidence="1 2">
    <name type="scientific">Polynucleobacter paneuropaeus</name>
    <dbReference type="NCBI Taxonomy" id="2527775"/>
    <lineage>
        <taxon>Bacteria</taxon>
        <taxon>Pseudomonadati</taxon>
        <taxon>Pseudomonadota</taxon>
        <taxon>Betaproteobacteria</taxon>
        <taxon>Burkholderiales</taxon>
        <taxon>Burkholderiaceae</taxon>
        <taxon>Polynucleobacter</taxon>
    </lineage>
</organism>
<proteinExistence type="predicted"/>
<dbReference type="InterPro" id="IPR029044">
    <property type="entry name" value="Nucleotide-diphossugar_trans"/>
</dbReference>
<reference evidence="1 2" key="1">
    <citation type="submission" date="2018-06" db="EMBL/GenBank/DDBJ databases">
        <title>Genome of strain Polynucleobacter sp. FUKU-NW-11.</title>
        <authorList>
            <person name="Hahn M.W."/>
        </authorList>
    </citation>
    <scope>NUCLEOTIDE SEQUENCE [LARGE SCALE GENOMIC DNA]</scope>
    <source>
        <strain evidence="2">FUKU-NW11</strain>
    </source>
</reference>
<dbReference type="SUPFAM" id="SSF53448">
    <property type="entry name" value="Nucleotide-diphospho-sugar transferases"/>
    <property type="match status" value="1"/>
</dbReference>
<dbReference type="Gene3D" id="3.90.550.10">
    <property type="entry name" value="Spore Coat Polysaccharide Biosynthesis Protein SpsA, Chain A"/>
    <property type="match status" value="1"/>
</dbReference>
<protein>
    <recommendedName>
        <fullName evidence="3">Glycosyltransferase 2-like domain-containing protein</fullName>
    </recommendedName>
</protein>
<evidence type="ECO:0000313" key="1">
    <source>
        <dbReference type="EMBL" id="RAZ42809.1"/>
    </source>
</evidence>
<comment type="caution">
    <text evidence="1">The sequence shown here is derived from an EMBL/GenBank/DDBJ whole genome shotgun (WGS) entry which is preliminary data.</text>
</comment>
<evidence type="ECO:0008006" key="3">
    <source>
        <dbReference type="Google" id="ProtNLM"/>
    </source>
</evidence>
<gene>
    <name evidence="1" type="ORF">DP176_02980</name>
</gene>
<dbReference type="PANTHER" id="PTHR43685">
    <property type="entry name" value="GLYCOSYLTRANSFERASE"/>
    <property type="match status" value="1"/>
</dbReference>
<accession>A0ABX9FDX4</accession>
<keyword evidence="2" id="KW-1185">Reference proteome</keyword>
<dbReference type="PANTHER" id="PTHR43685:SF3">
    <property type="entry name" value="SLR2126 PROTEIN"/>
    <property type="match status" value="1"/>
</dbReference>
<dbReference type="InterPro" id="IPR050834">
    <property type="entry name" value="Glycosyltransf_2"/>
</dbReference>
<dbReference type="EMBL" id="QMCH01000002">
    <property type="protein sequence ID" value="RAZ42809.1"/>
    <property type="molecule type" value="Genomic_DNA"/>
</dbReference>
<dbReference type="Proteomes" id="UP000251072">
    <property type="component" value="Unassembled WGS sequence"/>
</dbReference>
<evidence type="ECO:0000313" key="2">
    <source>
        <dbReference type="Proteomes" id="UP000251072"/>
    </source>
</evidence>